<reference evidence="4" key="1">
    <citation type="submission" date="2022-11" db="UniProtKB">
        <authorList>
            <consortium name="WormBaseParasite"/>
        </authorList>
    </citation>
    <scope>IDENTIFICATION</scope>
</reference>
<organism evidence="3 4">
    <name type="scientific">Setaria digitata</name>
    <dbReference type="NCBI Taxonomy" id="48799"/>
    <lineage>
        <taxon>Eukaryota</taxon>
        <taxon>Metazoa</taxon>
        <taxon>Ecdysozoa</taxon>
        <taxon>Nematoda</taxon>
        <taxon>Chromadorea</taxon>
        <taxon>Rhabditida</taxon>
        <taxon>Spirurina</taxon>
        <taxon>Spiruromorpha</taxon>
        <taxon>Filarioidea</taxon>
        <taxon>Setariidae</taxon>
        <taxon>Setaria</taxon>
    </lineage>
</organism>
<name>A0A915Q1U5_9BILA</name>
<keyword evidence="1" id="KW-0732">Signal</keyword>
<accession>A0A915Q1U5</accession>
<proteinExistence type="predicted"/>
<protein>
    <submittedName>
        <fullName evidence="4">SXP/RAL-2 family protein Ani s 5-like cation-binding domain-containing protein</fullName>
    </submittedName>
</protein>
<evidence type="ECO:0000313" key="4">
    <source>
        <dbReference type="WBParaSite" id="sdigi.contig459.g8466.t1"/>
    </source>
</evidence>
<evidence type="ECO:0000259" key="2">
    <source>
        <dbReference type="Pfam" id="PF02520"/>
    </source>
</evidence>
<feature type="domain" description="SXP/RAL-2 family protein Ani s 5-like cation-binding" evidence="2">
    <location>
        <begin position="38"/>
        <end position="131"/>
    </location>
</feature>
<dbReference type="InterPro" id="IPR003677">
    <property type="entry name" value="ANIS5_cation-bd"/>
</dbReference>
<evidence type="ECO:0000256" key="1">
    <source>
        <dbReference type="SAM" id="SignalP"/>
    </source>
</evidence>
<dbReference type="Proteomes" id="UP000887581">
    <property type="component" value="Unplaced"/>
</dbReference>
<keyword evidence="3" id="KW-1185">Reference proteome</keyword>
<dbReference type="AlphaFoldDB" id="A0A915Q1U5"/>
<dbReference type="Pfam" id="PF02520">
    <property type="entry name" value="ANIS5_cation-bd"/>
    <property type="match status" value="1"/>
</dbReference>
<dbReference type="WBParaSite" id="sdigi.contig459.g8466.t1">
    <property type="protein sequence ID" value="sdigi.contig459.g8466.t1"/>
    <property type="gene ID" value="sdigi.contig459.g8466"/>
</dbReference>
<feature type="signal peptide" evidence="1">
    <location>
        <begin position="1"/>
        <end position="19"/>
    </location>
</feature>
<sequence length="135" mass="15394">MKFLVSVLTIALFVCIVNANYQLMIPPFLMGAPESTVQELQELIKRNINKPDFEVEALVEQWANEKGGTIKEKFYQFKADMKLMQERANSMRKAMAQNLSPEARKADEDLSRIGNNKTLNVQQKQRKLAAYLAGN</sequence>
<feature type="chain" id="PRO_5037227271" evidence="1">
    <location>
        <begin position="20"/>
        <end position="135"/>
    </location>
</feature>
<evidence type="ECO:0000313" key="3">
    <source>
        <dbReference type="Proteomes" id="UP000887581"/>
    </source>
</evidence>